<dbReference type="InterPro" id="IPR029052">
    <property type="entry name" value="Metallo-depent_PP-like"/>
</dbReference>
<dbReference type="GO" id="GO:0016787">
    <property type="term" value="F:hydrolase activity"/>
    <property type="evidence" value="ECO:0007669"/>
    <property type="project" value="UniProtKB-KW"/>
</dbReference>
<dbReference type="Gene3D" id="3.90.780.10">
    <property type="entry name" value="5'-Nucleotidase, C-terminal domain"/>
    <property type="match status" value="1"/>
</dbReference>
<dbReference type="RefSeq" id="WP_271341373.1">
    <property type="nucleotide sequence ID" value="NZ_JAQKAB010000008.1"/>
</dbReference>
<dbReference type="PANTHER" id="PTHR11575:SF23">
    <property type="entry name" value="5-NUCLEOTIDASE FAMILY PROTEIN"/>
    <property type="match status" value="1"/>
</dbReference>
<dbReference type="CDD" id="cd00845">
    <property type="entry name" value="MPP_UshA_N_like"/>
    <property type="match status" value="1"/>
</dbReference>
<evidence type="ECO:0000259" key="3">
    <source>
        <dbReference type="Pfam" id="PF00149"/>
    </source>
</evidence>
<keyword evidence="2 5" id="KW-0378">Hydrolase</keyword>
<keyword evidence="1" id="KW-0732">Signal</keyword>
<comment type="similarity">
    <text evidence="2">Belongs to the 5'-nucleotidase family.</text>
</comment>
<accession>A0ABT4X5Z8</accession>
<evidence type="ECO:0000313" key="6">
    <source>
        <dbReference type="Proteomes" id="UP001211894"/>
    </source>
</evidence>
<dbReference type="InterPro" id="IPR036907">
    <property type="entry name" value="5'-Nucleotdase_C_sf"/>
</dbReference>
<evidence type="ECO:0000256" key="2">
    <source>
        <dbReference type="RuleBase" id="RU362119"/>
    </source>
</evidence>
<organism evidence="5 6">
    <name type="scientific">Bacillus changyiensis</name>
    <dbReference type="NCBI Taxonomy" id="3004103"/>
    <lineage>
        <taxon>Bacteria</taxon>
        <taxon>Bacillati</taxon>
        <taxon>Bacillota</taxon>
        <taxon>Bacilli</taxon>
        <taxon>Bacillales</taxon>
        <taxon>Bacillaceae</taxon>
        <taxon>Bacillus</taxon>
    </lineage>
</organism>
<evidence type="ECO:0000259" key="4">
    <source>
        <dbReference type="Pfam" id="PF02872"/>
    </source>
</evidence>
<dbReference type="Proteomes" id="UP001211894">
    <property type="component" value="Unassembled WGS sequence"/>
</dbReference>
<protein>
    <submittedName>
        <fullName evidence="5">Bifunctional UDP-sugar hydrolase/5'-nucleotidase</fullName>
    </submittedName>
</protein>
<keyword evidence="6" id="KW-1185">Reference proteome</keyword>
<dbReference type="InterPro" id="IPR008334">
    <property type="entry name" value="5'-Nucleotdase_C"/>
</dbReference>
<dbReference type="SUPFAM" id="SSF55816">
    <property type="entry name" value="5'-nucleotidase (syn. UDP-sugar hydrolase), C-terminal domain"/>
    <property type="match status" value="1"/>
</dbReference>
<evidence type="ECO:0000313" key="5">
    <source>
        <dbReference type="EMBL" id="MDA7027537.1"/>
    </source>
</evidence>
<name>A0ABT4X5Z8_9BACI</name>
<keyword evidence="2" id="KW-0547">Nucleotide-binding</keyword>
<evidence type="ECO:0000256" key="1">
    <source>
        <dbReference type="ARBA" id="ARBA00022729"/>
    </source>
</evidence>
<dbReference type="PRINTS" id="PR01607">
    <property type="entry name" value="APYRASEFAMLY"/>
</dbReference>
<sequence>MREKLHIYHTNDLHSHFENWPKIVDYLEKQRQKHIADDEDVLLFDIGDHMDRCHPISEASFGKVNVELLNRLGYDAVTMGNNEGITLPHQELNKLYDDAAFPVIVSNLFDRFGNRPQWAQPYSIKTLKSGRSIAILGVTVPYYPIYKQLDWEVTDAFESIASMLKEVEGKADVKILLSHLGILDDQLVAERFPEIDVILGSHTHHLLENGMLKNGVLLACAEKYGHYIGHVELTFDSMTKTMVDMKASVLKTTDWKGESEETKGFLYEKKEDAQNILEEEVAVLDDPLVTNWFQTSSLPQLLADALREWCEADIGMVNAGILLQSLPKGPVMKADLHRICPHPINPIKLKLTGMEIKEIIHQASTNEMEQLQIKGLGFRGKVMGKMIYSGLNLEKLTINGANVETDLTYTLATIDMFTLGKFFPLIRTAQHIEYFMPEFLRDLLAWKLKALHRSK</sequence>
<dbReference type="Pfam" id="PF02872">
    <property type="entry name" value="5_nucleotid_C"/>
    <property type="match status" value="1"/>
</dbReference>
<dbReference type="InterPro" id="IPR006179">
    <property type="entry name" value="5_nucleotidase/apyrase"/>
</dbReference>
<reference evidence="5 6" key="1">
    <citation type="submission" date="2023-01" db="EMBL/GenBank/DDBJ databases">
        <title>Bacillus changyiensis sp. nov., isolated from a coastal deposit.</title>
        <authorList>
            <person name="Xiao G."/>
            <person name="Lai Q."/>
            <person name="Hu Z."/>
            <person name="Shao Z."/>
        </authorList>
    </citation>
    <scope>NUCLEOTIDE SEQUENCE [LARGE SCALE GENOMIC DNA]</scope>
    <source>
        <strain evidence="5 6">CLL-7-23</strain>
    </source>
</reference>
<dbReference type="Gene3D" id="3.60.21.10">
    <property type="match status" value="1"/>
</dbReference>
<gene>
    <name evidence="5" type="ORF">PJ311_13175</name>
</gene>
<feature type="domain" description="5'-Nucleotidase C-terminal" evidence="4">
    <location>
        <begin position="290"/>
        <end position="420"/>
    </location>
</feature>
<dbReference type="EMBL" id="JAQKAB010000008">
    <property type="protein sequence ID" value="MDA7027537.1"/>
    <property type="molecule type" value="Genomic_DNA"/>
</dbReference>
<feature type="domain" description="Calcineurin-like phosphoesterase" evidence="3">
    <location>
        <begin position="6"/>
        <end position="205"/>
    </location>
</feature>
<comment type="caution">
    <text evidence="5">The sequence shown here is derived from an EMBL/GenBank/DDBJ whole genome shotgun (WGS) entry which is preliminary data.</text>
</comment>
<dbReference type="Pfam" id="PF00149">
    <property type="entry name" value="Metallophos"/>
    <property type="match status" value="1"/>
</dbReference>
<dbReference type="PANTHER" id="PTHR11575">
    <property type="entry name" value="5'-NUCLEOTIDASE-RELATED"/>
    <property type="match status" value="1"/>
</dbReference>
<dbReference type="SUPFAM" id="SSF56300">
    <property type="entry name" value="Metallo-dependent phosphatases"/>
    <property type="match status" value="1"/>
</dbReference>
<dbReference type="PIRSF" id="PIRSF036361">
    <property type="entry name" value="YunD"/>
    <property type="match status" value="1"/>
</dbReference>
<proteinExistence type="inferred from homology"/>
<dbReference type="InterPro" id="IPR011240">
    <property type="entry name" value="Pesterase_YunD"/>
</dbReference>
<dbReference type="InterPro" id="IPR004843">
    <property type="entry name" value="Calcineurin-like_PHP"/>
</dbReference>